<keyword evidence="2" id="KW-1133">Transmembrane helix</keyword>
<reference evidence="3 4" key="2">
    <citation type="journal article" date="2015" name="Genome Announc.">
        <title>Complete Genome Sequence of Coriobacteriaceae Strain 68-1-3, a Novel Mucus-Degrading Isolate from the Swine Intestinal Tract.</title>
        <authorList>
            <person name="Looft T."/>
            <person name="Bayles D.O."/>
            <person name="Alt D.P."/>
            <person name="Stanton T.B."/>
        </authorList>
    </citation>
    <scope>NUCLEOTIDE SEQUENCE [LARGE SCALE GENOMIC DNA]</scope>
    <source>
        <strain evidence="3 4">68-1-3</strain>
    </source>
</reference>
<protein>
    <submittedName>
        <fullName evidence="3">CASC3 protein CASC3</fullName>
    </submittedName>
</protein>
<dbReference type="AlphaFoldDB" id="A0A0A8B4D6"/>
<dbReference type="Proteomes" id="UP000031121">
    <property type="component" value="Chromosome"/>
</dbReference>
<feature type="region of interest" description="Disordered" evidence="1">
    <location>
        <begin position="1"/>
        <end position="22"/>
    </location>
</feature>
<dbReference type="HOGENOM" id="CLU_197609_0_0_11"/>
<organism evidence="3 4">
    <name type="scientific">Berryella intestinalis</name>
    <dbReference type="NCBI Taxonomy" id="1531429"/>
    <lineage>
        <taxon>Bacteria</taxon>
        <taxon>Bacillati</taxon>
        <taxon>Actinomycetota</taxon>
        <taxon>Coriobacteriia</taxon>
        <taxon>Eggerthellales</taxon>
        <taxon>Eggerthellaceae</taxon>
        <taxon>Berryella</taxon>
    </lineage>
</organism>
<feature type="transmembrane region" description="Helical" evidence="2">
    <location>
        <begin position="43"/>
        <end position="66"/>
    </location>
</feature>
<name>A0A0A8B4D6_9ACTN</name>
<evidence type="ECO:0000256" key="1">
    <source>
        <dbReference type="SAM" id="MobiDB-lite"/>
    </source>
</evidence>
<gene>
    <name evidence="3" type="ORF">JI75_02165</name>
</gene>
<dbReference type="EMBL" id="CP009302">
    <property type="protein sequence ID" value="AJC11663.1"/>
    <property type="molecule type" value="Genomic_DNA"/>
</dbReference>
<keyword evidence="2" id="KW-0472">Membrane</keyword>
<reference evidence="4" key="1">
    <citation type="submission" date="2014-08" db="EMBL/GenBank/DDBJ databases">
        <title>Coriobacteriaceae sp. complete genome.</title>
        <authorList>
            <person name="Looft T."/>
            <person name="Bayles D.O."/>
            <person name="Stanton T.B."/>
        </authorList>
    </citation>
    <scope>NUCLEOTIDE SEQUENCE [LARGE SCALE GENOMIC DNA]</scope>
    <source>
        <strain evidence="4">68-1-3</strain>
    </source>
</reference>
<evidence type="ECO:0000313" key="3">
    <source>
        <dbReference type="EMBL" id="AJC11663.1"/>
    </source>
</evidence>
<dbReference type="RefSeq" id="WP_039688372.1">
    <property type="nucleotide sequence ID" value="NZ_CP009302.1"/>
</dbReference>
<dbReference type="KEGG" id="cbac:JI75_02165"/>
<sequence length="70" mass="7476">MGSKEKGRQKLSAEQREARIKAAAEREARARAAQERSARMKKVFTVVVAVILILGLTIPTVALSVLGSGA</sequence>
<proteinExistence type="predicted"/>
<evidence type="ECO:0000256" key="2">
    <source>
        <dbReference type="SAM" id="Phobius"/>
    </source>
</evidence>
<keyword evidence="4" id="KW-1185">Reference proteome</keyword>
<evidence type="ECO:0000313" key="4">
    <source>
        <dbReference type="Proteomes" id="UP000031121"/>
    </source>
</evidence>
<dbReference type="STRING" id="1531429.JI75_02165"/>
<keyword evidence="2" id="KW-0812">Transmembrane</keyword>
<accession>A0A0A8B4D6</accession>